<evidence type="ECO:0000313" key="10">
    <source>
        <dbReference type="Proteomes" id="UP000002939"/>
    </source>
</evidence>
<dbReference type="Proteomes" id="UP000002939">
    <property type="component" value="Unassembled WGS sequence"/>
</dbReference>
<dbReference type="GO" id="GO:0004222">
    <property type="term" value="F:metalloendopeptidase activity"/>
    <property type="evidence" value="ECO:0007669"/>
    <property type="project" value="UniProtKB-UniRule"/>
</dbReference>
<keyword evidence="1 6" id="KW-0645">Protease</keyword>
<evidence type="ECO:0000256" key="6">
    <source>
        <dbReference type="RuleBase" id="RU368091"/>
    </source>
</evidence>
<feature type="domain" description="Oligopeptidase F N-terminal" evidence="8">
    <location>
        <begin position="118"/>
        <end position="185"/>
    </location>
</feature>
<reference evidence="9" key="1">
    <citation type="submission" date="2009-09" db="EMBL/GenBank/DDBJ databases">
        <authorList>
            <consortium name="The Broad Institute Genome Sequencing Platform"/>
            <person name="Ward D."/>
            <person name="Feldgarden M."/>
            <person name="Earl A."/>
            <person name="Young S.K."/>
            <person name="Zeng Q."/>
            <person name="Koehrsen M."/>
            <person name="Alvarado L."/>
            <person name="Berlin A."/>
            <person name="Bochicchio J."/>
            <person name="Borenstein D."/>
            <person name="Chapman S.B."/>
            <person name="Chen Z."/>
            <person name="Engels R."/>
            <person name="Freedman E."/>
            <person name="Gellesch M."/>
            <person name="Goldberg J."/>
            <person name="Griggs A."/>
            <person name="Gujja S."/>
            <person name="Heilman E."/>
            <person name="Heiman D."/>
            <person name="Hepburn T."/>
            <person name="Howarth C."/>
            <person name="Jen D."/>
            <person name="Larson L."/>
            <person name="Lewis B."/>
            <person name="Mehta T."/>
            <person name="Park D."/>
            <person name="Pearson M."/>
            <person name="Roberts A."/>
            <person name="Saif S."/>
            <person name="Shea T."/>
            <person name="Shenoy N."/>
            <person name="Sisk P."/>
            <person name="Stolte C."/>
            <person name="Sykes S."/>
            <person name="Thomson T."/>
            <person name="Walk T."/>
            <person name="White J."/>
            <person name="Yandava C."/>
            <person name="Sibley C.D."/>
            <person name="Field T.R."/>
            <person name="Grinwis M."/>
            <person name="Eshaghurshan C.S."/>
            <person name="Surette M.G."/>
            <person name="Haas B."/>
            <person name="Nusbaum C."/>
            <person name="Birren B."/>
        </authorList>
    </citation>
    <scope>NUCLEOTIDE SEQUENCE [LARGE SCALE GENOMIC DNA]</scope>
    <source>
        <strain evidence="9">ATCC 700633</strain>
    </source>
</reference>
<dbReference type="NCBIfam" id="TIGR00181">
    <property type="entry name" value="pepF"/>
    <property type="match status" value="1"/>
</dbReference>
<dbReference type="OrthoDB" id="9766487at2"/>
<evidence type="ECO:0000313" key="9">
    <source>
        <dbReference type="EMBL" id="EEW93810.1"/>
    </source>
</evidence>
<dbReference type="EMBL" id="ACRF02000013">
    <property type="protein sequence ID" value="EEW93810.1"/>
    <property type="molecule type" value="Genomic_DNA"/>
</dbReference>
<dbReference type="PANTHER" id="PTHR11804:SF84">
    <property type="entry name" value="SACCHAROLYSIN"/>
    <property type="match status" value="1"/>
</dbReference>
<evidence type="ECO:0000259" key="7">
    <source>
        <dbReference type="Pfam" id="PF01432"/>
    </source>
</evidence>
<dbReference type="RefSeq" id="WP_006702965.1">
    <property type="nucleotide sequence ID" value="NZ_KI391971.1"/>
</dbReference>
<dbReference type="EC" id="3.4.24.-" evidence="6"/>
<dbReference type="CDD" id="cd09608">
    <property type="entry name" value="M3B_PepF"/>
    <property type="match status" value="1"/>
</dbReference>
<dbReference type="eggNOG" id="COG1164">
    <property type="taxonomic scope" value="Bacteria"/>
</dbReference>
<dbReference type="InterPro" id="IPR001567">
    <property type="entry name" value="Pept_M3A_M3B_dom"/>
</dbReference>
<keyword evidence="3 6" id="KW-0378">Hydrolase</keyword>
<dbReference type="HOGENOM" id="CLU_021290_2_0_9"/>
<comment type="caution">
    <text evidence="9">The sequence shown here is derived from an EMBL/GenBank/DDBJ whole genome shotgun (WGS) entry which is preliminary data.</text>
</comment>
<keyword evidence="5 6" id="KW-0482">Metalloprotease</keyword>
<feature type="domain" description="Peptidase M3A/M3B catalytic" evidence="7">
    <location>
        <begin position="206"/>
        <end position="585"/>
    </location>
</feature>
<evidence type="ECO:0000256" key="5">
    <source>
        <dbReference type="ARBA" id="ARBA00023049"/>
    </source>
</evidence>
<dbReference type="SUPFAM" id="SSF55486">
    <property type="entry name" value="Metalloproteases ('zincins'), catalytic domain"/>
    <property type="match status" value="1"/>
</dbReference>
<sequence>MSDKKPLTREEVPVELTWDLTLIYPDNSGFEADLAFVSEKIPVIAASKETALQSGENLYNYLLLSNQVEEKIETAYVYSHLKADQDTTNDENQVLNQRAFSVYVELSGASSWFEPAILEKTDEEFENFFKEEPRLEEFRVALEAARIQKGHVLSDREEALLSKANEVFSGPSKTFNFLNNADIKFGTVKNEKGEEVELTHGNYTTFLESTNAEVRKNAFETKYKPYIQFKNTFASTLGSEVKAHNFKALAHNYESARQAALSSNQVPEEVYDALVKVVNEKLPLLHRYIALQQKALGLDELHMYDMYVPITGEAPITYNYEEASKATFEALKPLGEEYQDILKQAYDQRWIDVAENVGKRSGGYSSGGYATAPYILLNWHDDLSNFFTLVHELGHSAHSYFTRHTQPFQYGDYSIFLAEIASTTNENLLTDYLLKKHTDKESQKYILNNYLNRFKSTIFRQTQFAEFEHQIHVADQKGEPLTQAAMAEIYGAINKKYYANVIQDEEIAYEWTRIPHFYMNYYVYQYATGMAAATALADKILHGTPEDLEAYLNYLRAGRSDKPIEVMKKAGVDMTQTQYLYDAMNVFEQRLEQLEALMNEE</sequence>
<evidence type="ECO:0000259" key="8">
    <source>
        <dbReference type="Pfam" id="PF08439"/>
    </source>
</evidence>
<reference evidence="9" key="2">
    <citation type="submission" date="2011-10" db="EMBL/GenBank/DDBJ databases">
        <title>The Genome Sequence of Granulicatella elegans ATCC 700633.</title>
        <authorList>
            <consortium name="The Broad Institute Genome Sequencing Platform"/>
            <consortium name="The Broad Institute Genome Sequencing Center for Infectious Disease"/>
            <person name="Earl A."/>
            <person name="Ward D."/>
            <person name="Feldgarden M."/>
            <person name="Gevers D."/>
            <person name="Sibley C.D."/>
            <person name="Field T.R."/>
            <person name="Grinwis M."/>
            <person name="Eshaghurshan C.S."/>
            <person name="Surette M.G."/>
            <person name="Young S.K."/>
            <person name="Zeng Q."/>
            <person name="Gargeya S."/>
            <person name="Fitzgerald M."/>
            <person name="Haas B."/>
            <person name="Abouelleil A."/>
            <person name="Alvarado L."/>
            <person name="Arachchi H.M."/>
            <person name="Berlin A."/>
            <person name="Brown A."/>
            <person name="Chapman S.B."/>
            <person name="Chen Z."/>
            <person name="Dunbar C."/>
            <person name="Freedman E."/>
            <person name="Gearin G."/>
            <person name="Goldberg J."/>
            <person name="Griggs A."/>
            <person name="Gujja S."/>
            <person name="Heiman D."/>
            <person name="Howarth C."/>
            <person name="Larson L."/>
            <person name="Lui A."/>
            <person name="MacDonald P.J.P."/>
            <person name="Montmayeur A."/>
            <person name="Murphy C."/>
            <person name="Neiman D."/>
            <person name="Pearson M."/>
            <person name="Priest M."/>
            <person name="Roberts A."/>
            <person name="Saif S."/>
            <person name="Shea T."/>
            <person name="Shenoy N."/>
            <person name="Sisk P."/>
            <person name="Stolte C."/>
            <person name="Sykes S."/>
            <person name="Wortman J."/>
            <person name="Nusbaum C."/>
            <person name="Birren B."/>
        </authorList>
    </citation>
    <scope>NUCLEOTIDE SEQUENCE [LARGE SCALE GENOMIC DNA]</scope>
    <source>
        <strain evidence="9">ATCC 700633</strain>
    </source>
</reference>
<evidence type="ECO:0000256" key="2">
    <source>
        <dbReference type="ARBA" id="ARBA00022723"/>
    </source>
</evidence>
<dbReference type="InterPro" id="IPR004438">
    <property type="entry name" value="Peptidase_M3B"/>
</dbReference>
<name>D0BL57_9LACT</name>
<evidence type="ECO:0000256" key="1">
    <source>
        <dbReference type="ARBA" id="ARBA00022670"/>
    </source>
</evidence>
<keyword evidence="10" id="KW-1185">Reference proteome</keyword>
<dbReference type="AlphaFoldDB" id="D0BL57"/>
<protein>
    <recommendedName>
        <fullName evidence="6">Oligopeptidase F</fullName>
        <ecNumber evidence="6">3.4.24.-</ecNumber>
    </recommendedName>
</protein>
<dbReference type="Gene3D" id="1.10.1370.20">
    <property type="entry name" value="Oligoendopeptidase f, C-terminal domain"/>
    <property type="match status" value="1"/>
</dbReference>
<dbReference type="Gene3D" id="1.10.287.830">
    <property type="entry name" value="putative peptidase helix hairpin domain like"/>
    <property type="match status" value="1"/>
</dbReference>
<dbReference type="MEROPS" id="M03.007"/>
<dbReference type="GO" id="GO:0006508">
    <property type="term" value="P:proteolysis"/>
    <property type="evidence" value="ECO:0007669"/>
    <property type="project" value="UniProtKB-KW"/>
</dbReference>
<gene>
    <name evidence="9" type="ORF">HMPREF0446_00692</name>
</gene>
<dbReference type="GO" id="GO:0046872">
    <property type="term" value="F:metal ion binding"/>
    <property type="evidence" value="ECO:0007669"/>
    <property type="project" value="UniProtKB-UniRule"/>
</dbReference>
<dbReference type="Pfam" id="PF08439">
    <property type="entry name" value="Peptidase_M3_N"/>
    <property type="match status" value="1"/>
</dbReference>
<proteinExistence type="inferred from homology"/>
<dbReference type="Gene3D" id="1.20.140.70">
    <property type="entry name" value="Oligopeptidase f, N-terminal domain"/>
    <property type="match status" value="1"/>
</dbReference>
<comment type="function">
    <text evidence="6">Has oligopeptidase activity and degrades a variety of small bioactive peptides.</text>
</comment>
<comment type="similarity">
    <text evidence="6">Belongs to the peptidase M3B family.</text>
</comment>
<dbReference type="GO" id="GO:0006518">
    <property type="term" value="P:peptide metabolic process"/>
    <property type="evidence" value="ECO:0007669"/>
    <property type="project" value="TreeGrafter"/>
</dbReference>
<keyword evidence="4 6" id="KW-0862">Zinc</keyword>
<dbReference type="Pfam" id="PF01432">
    <property type="entry name" value="Peptidase_M3"/>
    <property type="match status" value="1"/>
</dbReference>
<keyword evidence="2 6" id="KW-0479">Metal-binding</keyword>
<dbReference type="InterPro" id="IPR042088">
    <property type="entry name" value="OligoPept_F_C"/>
</dbReference>
<dbReference type="InterPro" id="IPR045090">
    <property type="entry name" value="Pept_M3A_M3B"/>
</dbReference>
<comment type="cofactor">
    <cofactor evidence="6">
        <name>Zn(2+)</name>
        <dbReference type="ChEBI" id="CHEBI:29105"/>
    </cofactor>
    <text evidence="6">Binds 1 zinc ion.</text>
</comment>
<organism evidence="9 10">
    <name type="scientific">Granulicatella elegans ATCC 700633</name>
    <dbReference type="NCBI Taxonomy" id="626369"/>
    <lineage>
        <taxon>Bacteria</taxon>
        <taxon>Bacillati</taxon>
        <taxon>Bacillota</taxon>
        <taxon>Bacilli</taxon>
        <taxon>Lactobacillales</taxon>
        <taxon>Carnobacteriaceae</taxon>
        <taxon>Granulicatella</taxon>
    </lineage>
</organism>
<evidence type="ECO:0000256" key="3">
    <source>
        <dbReference type="ARBA" id="ARBA00022801"/>
    </source>
</evidence>
<accession>D0BL57</accession>
<evidence type="ECO:0000256" key="4">
    <source>
        <dbReference type="ARBA" id="ARBA00022833"/>
    </source>
</evidence>
<dbReference type="PANTHER" id="PTHR11804">
    <property type="entry name" value="PROTEASE M3 THIMET OLIGOPEPTIDASE-RELATED"/>
    <property type="match status" value="1"/>
</dbReference>
<dbReference type="InterPro" id="IPR013647">
    <property type="entry name" value="OligopepF_N_dom"/>
</dbReference>